<name>A0A1V8TNM0_9PEZI</name>
<evidence type="ECO:0000313" key="11">
    <source>
        <dbReference type="Proteomes" id="UP000192596"/>
    </source>
</evidence>
<dbReference type="Pfam" id="PF22799">
    <property type="entry name" value="PIR1-like_C"/>
    <property type="match status" value="1"/>
</dbReference>
<evidence type="ECO:0000256" key="7">
    <source>
        <dbReference type="SAM" id="MobiDB-lite"/>
    </source>
</evidence>
<sequence length="336" mass="33138">MLYSIATSFALVAAVVATPMPQAAKTPTSSAPAGCSPSYSGKFQIQIVNVTTSSKRSVEKRQDGKLEISLADGVLTDSSGRIGNIVANHQFQFDPAPGQAGAIYTGGFSACGNGSLAIGGSAIFYQCLSGDFYNIYDESQGKQCSQVYINILSAGATTVAASQASDGQPTASPAAQQSDGQVTASSAATAAPVTQITDGQVQASTAAPVSQISDGQVQATTAGTAKPVTQISDGQIQATSAATAAPVTQISDGQIQATTAAAPVTQIGDGQIQAPTASPVTQISDGQIQAPANGTKPTGTISAPSGTGSPIAYTGAASKASVAGLLAIAGFAIAAL</sequence>
<keyword evidence="4 8" id="KW-0732">Signal</keyword>
<dbReference type="OrthoDB" id="5415592at2759"/>
<feature type="domain" description="Cell wall mannoprotein PIR1-like C-terminal" evidence="9">
    <location>
        <begin position="73"/>
        <end position="147"/>
    </location>
</feature>
<keyword evidence="3" id="KW-0964">Secreted</keyword>
<dbReference type="AlphaFoldDB" id="A0A1V8TNM0"/>
<accession>A0A1V8TNM0</accession>
<evidence type="ECO:0000256" key="5">
    <source>
        <dbReference type="ARBA" id="ARBA00022737"/>
    </source>
</evidence>
<proteinExistence type="inferred from homology"/>
<feature type="region of interest" description="Disordered" evidence="7">
    <location>
        <begin position="164"/>
        <end position="186"/>
    </location>
</feature>
<reference evidence="11" key="1">
    <citation type="submission" date="2017-03" db="EMBL/GenBank/DDBJ databases">
        <title>Genomes of endolithic fungi from Antarctica.</title>
        <authorList>
            <person name="Coleine C."/>
            <person name="Masonjones S."/>
            <person name="Stajich J.E."/>
        </authorList>
    </citation>
    <scope>NUCLEOTIDE SEQUENCE [LARGE SCALE GENOMIC DNA]</scope>
    <source>
        <strain evidence="11">CCFEE 5527</strain>
    </source>
</reference>
<dbReference type="InterPro" id="IPR051153">
    <property type="entry name" value="Yeast_CWMannoprotein_PIR"/>
</dbReference>
<dbReference type="GO" id="GO:0005199">
    <property type="term" value="F:structural constituent of cell wall"/>
    <property type="evidence" value="ECO:0007669"/>
    <property type="project" value="InterPro"/>
</dbReference>
<comment type="caution">
    <text evidence="10">The sequence shown here is derived from an EMBL/GenBank/DDBJ whole genome shotgun (WGS) entry which is preliminary data.</text>
</comment>
<dbReference type="PROSITE" id="PS50256">
    <property type="entry name" value="PIR_REPEAT_2"/>
    <property type="match status" value="5"/>
</dbReference>
<dbReference type="PANTHER" id="PTHR47254">
    <property type="entry name" value="CELL WALL MANNOPROTEIN CIS3-RELATED"/>
    <property type="match status" value="1"/>
</dbReference>
<evidence type="ECO:0000256" key="1">
    <source>
        <dbReference type="ARBA" id="ARBA00004191"/>
    </source>
</evidence>
<feature type="chain" id="PRO_5012845242" description="Cell wall mannoprotein PIR1-like C-terminal domain-containing protein" evidence="8">
    <location>
        <begin position="18"/>
        <end position="336"/>
    </location>
</feature>
<dbReference type="GO" id="GO:0009277">
    <property type="term" value="C:fungal-type cell wall"/>
    <property type="evidence" value="ECO:0007669"/>
    <property type="project" value="TreeGrafter"/>
</dbReference>
<evidence type="ECO:0000256" key="6">
    <source>
        <dbReference type="ARBA" id="ARBA00038219"/>
    </source>
</evidence>
<dbReference type="EMBL" id="NAJO01000004">
    <property type="protein sequence ID" value="OQO12966.1"/>
    <property type="molecule type" value="Genomic_DNA"/>
</dbReference>
<dbReference type="InParanoid" id="A0A1V8TNM0"/>
<evidence type="ECO:0000313" key="10">
    <source>
        <dbReference type="EMBL" id="OQO12966.1"/>
    </source>
</evidence>
<keyword evidence="5" id="KW-0677">Repeat</keyword>
<evidence type="ECO:0000256" key="4">
    <source>
        <dbReference type="ARBA" id="ARBA00022729"/>
    </source>
</evidence>
<evidence type="ECO:0000256" key="2">
    <source>
        <dbReference type="ARBA" id="ARBA00022512"/>
    </source>
</evidence>
<comment type="subcellular location">
    <subcellularLocation>
        <location evidence="1">Secreted</location>
        <location evidence="1">Cell wall</location>
    </subcellularLocation>
</comment>
<dbReference type="InterPro" id="IPR054508">
    <property type="entry name" value="PIR1-like_C"/>
</dbReference>
<evidence type="ECO:0000256" key="3">
    <source>
        <dbReference type="ARBA" id="ARBA00022525"/>
    </source>
</evidence>
<feature type="compositionally biased region" description="Polar residues" evidence="7">
    <location>
        <begin position="164"/>
        <end position="182"/>
    </location>
</feature>
<dbReference type="STRING" id="1507870.A0A1V8TNM0"/>
<keyword evidence="2" id="KW-0134">Cell wall</keyword>
<dbReference type="Pfam" id="PF00399">
    <property type="entry name" value="PIR"/>
    <property type="match status" value="4"/>
</dbReference>
<protein>
    <recommendedName>
        <fullName evidence="9">Cell wall mannoprotein PIR1-like C-terminal domain-containing protein</fullName>
    </recommendedName>
</protein>
<dbReference type="Proteomes" id="UP000192596">
    <property type="component" value="Unassembled WGS sequence"/>
</dbReference>
<dbReference type="PANTHER" id="PTHR47254:SF1">
    <property type="entry name" value="CELL WALL MANNOPROTEIN CIS3-RELATED"/>
    <property type="match status" value="1"/>
</dbReference>
<dbReference type="GO" id="GO:0031505">
    <property type="term" value="P:fungal-type cell wall organization"/>
    <property type="evidence" value="ECO:0007669"/>
    <property type="project" value="UniProtKB-ARBA"/>
</dbReference>
<gene>
    <name evidence="10" type="ORF">B0A48_02430</name>
</gene>
<organism evidence="10 11">
    <name type="scientific">Cryoendolithus antarcticus</name>
    <dbReference type="NCBI Taxonomy" id="1507870"/>
    <lineage>
        <taxon>Eukaryota</taxon>
        <taxon>Fungi</taxon>
        <taxon>Dikarya</taxon>
        <taxon>Ascomycota</taxon>
        <taxon>Pezizomycotina</taxon>
        <taxon>Dothideomycetes</taxon>
        <taxon>Dothideomycetidae</taxon>
        <taxon>Cladosporiales</taxon>
        <taxon>Cladosporiaceae</taxon>
        <taxon>Cryoendolithus</taxon>
    </lineage>
</organism>
<evidence type="ECO:0000259" key="9">
    <source>
        <dbReference type="Pfam" id="PF22799"/>
    </source>
</evidence>
<evidence type="ECO:0000256" key="8">
    <source>
        <dbReference type="SAM" id="SignalP"/>
    </source>
</evidence>
<comment type="similarity">
    <text evidence="6">Belongs to the PIR protein family.</text>
</comment>
<dbReference type="InterPro" id="IPR000420">
    <property type="entry name" value="Yeast_PIR_rpt"/>
</dbReference>
<feature type="signal peptide" evidence="8">
    <location>
        <begin position="1"/>
        <end position="17"/>
    </location>
</feature>
<keyword evidence="11" id="KW-1185">Reference proteome</keyword>